<dbReference type="InterPro" id="IPR000182">
    <property type="entry name" value="GNAT_dom"/>
</dbReference>
<dbReference type="AlphaFoldDB" id="A0A1I5HBW0"/>
<sequence>MTSQSRPSPPVRTARDADAAEIAAVLGRAFDDDPVWRWLLPDDTSRVRRMTALFGIMLRQVHLPHGATEATGRDGTQAAALWAPPGRWRIPLHRQAAQGVPLLRALGTRTSAMLRTLGAIEKHHPKEPHWYLAVLGTDPPAQGNGLGAALLRSRLDRCDAEGLPSYLESSKEQNVPYYERFGYRVTRELTLPGKGCPPVWLMWREPRRDR</sequence>
<name>A0A1I5HBW0_9ACTN</name>
<reference evidence="2 3" key="1">
    <citation type="submission" date="2016-10" db="EMBL/GenBank/DDBJ databases">
        <authorList>
            <person name="de Groot N.N."/>
        </authorList>
    </citation>
    <scope>NUCLEOTIDE SEQUENCE [LARGE SCALE GENOMIC DNA]</scope>
    <source>
        <strain evidence="2 3">DSM 43067</strain>
    </source>
</reference>
<dbReference type="PANTHER" id="PTHR42791">
    <property type="entry name" value="GNAT FAMILY ACETYLTRANSFERASE"/>
    <property type="match status" value="1"/>
</dbReference>
<feature type="domain" description="N-acetyltransferase" evidence="1">
    <location>
        <begin position="9"/>
        <end position="207"/>
    </location>
</feature>
<dbReference type="Proteomes" id="UP000183413">
    <property type="component" value="Unassembled WGS sequence"/>
</dbReference>
<evidence type="ECO:0000313" key="3">
    <source>
        <dbReference type="Proteomes" id="UP000183413"/>
    </source>
</evidence>
<dbReference type="eggNOG" id="COG0456">
    <property type="taxonomic scope" value="Bacteria"/>
</dbReference>
<dbReference type="InterPro" id="IPR052523">
    <property type="entry name" value="Trichothecene_AcTrans"/>
</dbReference>
<dbReference type="InterPro" id="IPR016181">
    <property type="entry name" value="Acyl_CoA_acyltransferase"/>
</dbReference>
<proteinExistence type="predicted"/>
<evidence type="ECO:0000313" key="2">
    <source>
        <dbReference type="EMBL" id="SFO45687.1"/>
    </source>
</evidence>
<dbReference type="CDD" id="cd04301">
    <property type="entry name" value="NAT_SF"/>
    <property type="match status" value="1"/>
</dbReference>
<gene>
    <name evidence="2" type="ORF">SAMN04489713_106131</name>
</gene>
<organism evidence="2 3">
    <name type="scientific">Actinomadura madurae</name>
    <dbReference type="NCBI Taxonomy" id="1993"/>
    <lineage>
        <taxon>Bacteria</taxon>
        <taxon>Bacillati</taxon>
        <taxon>Actinomycetota</taxon>
        <taxon>Actinomycetes</taxon>
        <taxon>Streptosporangiales</taxon>
        <taxon>Thermomonosporaceae</taxon>
        <taxon>Actinomadura</taxon>
    </lineage>
</organism>
<protein>
    <submittedName>
        <fullName evidence="2">Acetyltransferase (GNAT) family protein</fullName>
    </submittedName>
</protein>
<accession>A0A1I5HBW0</accession>
<keyword evidence="2" id="KW-0808">Transferase</keyword>
<evidence type="ECO:0000259" key="1">
    <source>
        <dbReference type="PROSITE" id="PS51186"/>
    </source>
</evidence>
<dbReference type="Gene3D" id="3.40.630.30">
    <property type="match status" value="1"/>
</dbReference>
<dbReference type="InParanoid" id="A0A1I5HBW0"/>
<dbReference type="STRING" id="1993.SAMN04489713_106131"/>
<dbReference type="Pfam" id="PF00583">
    <property type="entry name" value="Acetyltransf_1"/>
    <property type="match status" value="1"/>
</dbReference>
<dbReference type="RefSeq" id="WP_021598796.1">
    <property type="nucleotide sequence ID" value="NZ_FOVH01000006.1"/>
</dbReference>
<dbReference type="PANTHER" id="PTHR42791:SF1">
    <property type="entry name" value="N-ACETYLTRANSFERASE DOMAIN-CONTAINING PROTEIN"/>
    <property type="match status" value="1"/>
</dbReference>
<dbReference type="GO" id="GO:0016747">
    <property type="term" value="F:acyltransferase activity, transferring groups other than amino-acyl groups"/>
    <property type="evidence" value="ECO:0007669"/>
    <property type="project" value="InterPro"/>
</dbReference>
<keyword evidence="3" id="KW-1185">Reference proteome</keyword>
<dbReference type="PROSITE" id="PS51186">
    <property type="entry name" value="GNAT"/>
    <property type="match status" value="1"/>
</dbReference>
<dbReference type="EMBL" id="FOVH01000006">
    <property type="protein sequence ID" value="SFO45687.1"/>
    <property type="molecule type" value="Genomic_DNA"/>
</dbReference>
<dbReference type="SUPFAM" id="SSF55729">
    <property type="entry name" value="Acyl-CoA N-acyltransferases (Nat)"/>
    <property type="match status" value="1"/>
</dbReference>